<feature type="region of interest" description="Disordered" evidence="2">
    <location>
        <begin position="1"/>
        <end position="63"/>
    </location>
</feature>
<comment type="caution">
    <text evidence="3">The sequence shown here is derived from an EMBL/GenBank/DDBJ whole genome shotgun (WGS) entry which is preliminary data.</text>
</comment>
<keyword evidence="1" id="KW-0175">Coiled coil</keyword>
<name>A0A5N5F6S7_9ROSA</name>
<feature type="compositionally biased region" description="Acidic residues" evidence="2">
    <location>
        <begin position="1"/>
        <end position="17"/>
    </location>
</feature>
<dbReference type="Proteomes" id="UP000327157">
    <property type="component" value="Chromosome 1"/>
</dbReference>
<feature type="compositionally biased region" description="Pro residues" evidence="2">
    <location>
        <begin position="35"/>
        <end position="59"/>
    </location>
</feature>
<organism evidence="3 4">
    <name type="scientific">Pyrus ussuriensis x Pyrus communis</name>
    <dbReference type="NCBI Taxonomy" id="2448454"/>
    <lineage>
        <taxon>Eukaryota</taxon>
        <taxon>Viridiplantae</taxon>
        <taxon>Streptophyta</taxon>
        <taxon>Embryophyta</taxon>
        <taxon>Tracheophyta</taxon>
        <taxon>Spermatophyta</taxon>
        <taxon>Magnoliopsida</taxon>
        <taxon>eudicotyledons</taxon>
        <taxon>Gunneridae</taxon>
        <taxon>Pentapetalae</taxon>
        <taxon>rosids</taxon>
        <taxon>fabids</taxon>
        <taxon>Rosales</taxon>
        <taxon>Rosaceae</taxon>
        <taxon>Amygdaloideae</taxon>
        <taxon>Maleae</taxon>
        <taxon>Pyrus</taxon>
    </lineage>
</organism>
<protein>
    <submittedName>
        <fullName evidence="3">Uncharacterized protein</fullName>
    </submittedName>
</protein>
<evidence type="ECO:0000256" key="1">
    <source>
        <dbReference type="SAM" id="Coils"/>
    </source>
</evidence>
<sequence>MLGLEKEEEEEEEETEEGMTTPTQRGKRVKQVRDAPPPPPPPPPLLPPLPPPPPPPPVSSPEQLADMSLETNFNFNAKKMTRGKSCGKGLHDILEANNGKKKPVIFDFKLQVPSDLVVSSFFTTEIGNIIRTQSPVCYKKWMKELSKQNANNRKKLKYHHKGGARPFIQHKVDSSSVIDNWGALHKDKNGQWINDIAREKYVKAHEGTPSDSVHVPLDDEFGIMAENLEKKGKSINGVSVFPLTDTSGCISSMASSFELTDMRSQIKLLSDGFLKLQQENEQLRARLDLCNDDENLFTKVKAFIATSQEKTKNSIESDGDISEGENTYPELEEHDLEKE</sequence>
<reference evidence="4" key="2">
    <citation type="submission" date="2019-10" db="EMBL/GenBank/DDBJ databases">
        <title>A de novo genome assembly of a pear dwarfing rootstock.</title>
        <authorList>
            <person name="Wang F."/>
            <person name="Wang J."/>
            <person name="Li S."/>
            <person name="Zhang Y."/>
            <person name="Fang M."/>
            <person name="Ma L."/>
            <person name="Zhao Y."/>
            <person name="Jiang S."/>
        </authorList>
    </citation>
    <scope>NUCLEOTIDE SEQUENCE [LARGE SCALE GENOMIC DNA]</scope>
</reference>
<evidence type="ECO:0000313" key="4">
    <source>
        <dbReference type="Proteomes" id="UP000327157"/>
    </source>
</evidence>
<dbReference type="OrthoDB" id="1745817at2759"/>
<feature type="coiled-coil region" evidence="1">
    <location>
        <begin position="266"/>
        <end position="293"/>
    </location>
</feature>
<evidence type="ECO:0000256" key="2">
    <source>
        <dbReference type="SAM" id="MobiDB-lite"/>
    </source>
</evidence>
<gene>
    <name evidence="3" type="ORF">D8674_000691</name>
</gene>
<proteinExistence type="predicted"/>
<dbReference type="EMBL" id="SMOL01000768">
    <property type="protein sequence ID" value="KAB2597771.1"/>
    <property type="molecule type" value="Genomic_DNA"/>
</dbReference>
<evidence type="ECO:0000313" key="3">
    <source>
        <dbReference type="EMBL" id="KAB2597771.1"/>
    </source>
</evidence>
<feature type="region of interest" description="Disordered" evidence="2">
    <location>
        <begin position="309"/>
        <end position="339"/>
    </location>
</feature>
<reference evidence="3 4" key="1">
    <citation type="submission" date="2019-09" db="EMBL/GenBank/DDBJ databases">
        <authorList>
            <person name="Ou C."/>
        </authorList>
    </citation>
    <scope>NUCLEOTIDE SEQUENCE [LARGE SCALE GENOMIC DNA]</scope>
    <source>
        <strain evidence="3">S2</strain>
        <tissue evidence="3">Leaf</tissue>
    </source>
</reference>
<feature type="compositionally biased region" description="Acidic residues" evidence="2">
    <location>
        <begin position="330"/>
        <end position="339"/>
    </location>
</feature>
<dbReference type="AlphaFoldDB" id="A0A5N5F6S7"/>
<reference evidence="3 4" key="3">
    <citation type="submission" date="2019-11" db="EMBL/GenBank/DDBJ databases">
        <title>A de novo genome assembly of a pear dwarfing rootstock.</title>
        <authorList>
            <person name="Wang F."/>
            <person name="Wang J."/>
            <person name="Li S."/>
            <person name="Zhang Y."/>
            <person name="Fang M."/>
            <person name="Ma L."/>
            <person name="Zhao Y."/>
            <person name="Jiang S."/>
        </authorList>
    </citation>
    <scope>NUCLEOTIDE SEQUENCE [LARGE SCALE GENOMIC DNA]</scope>
    <source>
        <strain evidence="3">S2</strain>
        <tissue evidence="3">Leaf</tissue>
    </source>
</reference>
<accession>A0A5N5F6S7</accession>
<keyword evidence="4" id="KW-1185">Reference proteome</keyword>